<dbReference type="InterPro" id="IPR023606">
    <property type="entry name" value="CoA-Trfase_III_dom_1_sf"/>
</dbReference>
<organism evidence="1 2">
    <name type="scientific">Novosphingobium bradum</name>
    <dbReference type="NCBI Taxonomy" id="1737444"/>
    <lineage>
        <taxon>Bacteria</taxon>
        <taxon>Pseudomonadati</taxon>
        <taxon>Pseudomonadota</taxon>
        <taxon>Alphaproteobacteria</taxon>
        <taxon>Sphingomonadales</taxon>
        <taxon>Sphingomonadaceae</taxon>
        <taxon>Novosphingobium</taxon>
    </lineage>
</organism>
<accession>A0ABV7IQ38</accession>
<keyword evidence="1" id="KW-0808">Transferase</keyword>
<gene>
    <name evidence="1" type="ORF">ACFOD9_00785</name>
</gene>
<dbReference type="RefSeq" id="WP_379508175.1">
    <property type="nucleotide sequence ID" value="NZ_JBHRTQ010000001.1"/>
</dbReference>
<dbReference type="Gene3D" id="3.30.1540.10">
    <property type="entry name" value="formyl-coa transferase, domain 3"/>
    <property type="match status" value="1"/>
</dbReference>
<reference evidence="2" key="1">
    <citation type="journal article" date="2019" name="Int. J. Syst. Evol. Microbiol.">
        <title>The Global Catalogue of Microorganisms (GCM) 10K type strain sequencing project: providing services to taxonomists for standard genome sequencing and annotation.</title>
        <authorList>
            <consortium name="The Broad Institute Genomics Platform"/>
            <consortium name="The Broad Institute Genome Sequencing Center for Infectious Disease"/>
            <person name="Wu L."/>
            <person name="Ma J."/>
        </authorList>
    </citation>
    <scope>NUCLEOTIDE SEQUENCE [LARGE SCALE GENOMIC DNA]</scope>
    <source>
        <strain evidence="2">KCTC 42984</strain>
    </source>
</reference>
<proteinExistence type="predicted"/>
<name>A0ABV7IQ38_9SPHN</name>
<dbReference type="InterPro" id="IPR003673">
    <property type="entry name" value="CoA-Trfase_fam_III"/>
</dbReference>
<dbReference type="InterPro" id="IPR050509">
    <property type="entry name" value="CoA-transferase_III"/>
</dbReference>
<dbReference type="EMBL" id="JBHRTQ010000001">
    <property type="protein sequence ID" value="MFC3172778.1"/>
    <property type="molecule type" value="Genomic_DNA"/>
</dbReference>
<protein>
    <submittedName>
        <fullName evidence="1">CaiB/BaiF CoA transferase family protein</fullName>
    </submittedName>
</protein>
<sequence length="383" mass="40127">MAQGQGGTGVLAGLRIIELAGIGPGPFAGMMLADHGAEVIRIERPESPRRYKDVMQRSRRSIAVDLKQEAGREVVRRLVAGADGFIEGLRPGVTERLGLGPDDLLARNPRLVYGRITGWGQDGPMARAAGHDLNYISLTGALGLMGEPGGKPPIPLNLVGDFGGGGMLLAFGMVCAILAAQRTGAGQVVDAAMVDGAALLMAMFYSQGVSGEWPGTRGTNLLSGAAPFYDTYETADGEFVALAAIEPQFFALMLELTGLAGDPDFADQMDRACWPRAKAKLAARIRTRTRAEWCETMEGSDACFAPVLGVAEAPAHPHNRARGTFIEAFGQVQPAPAPRFSHNPARQPELKPWAGDADAVLAEAGFAADDIAALRAAGVIAGG</sequence>
<keyword evidence="2" id="KW-1185">Reference proteome</keyword>
<dbReference type="PANTHER" id="PTHR48228:SF5">
    <property type="entry name" value="ALPHA-METHYLACYL-COA RACEMASE"/>
    <property type="match status" value="1"/>
</dbReference>
<dbReference type="Gene3D" id="3.40.50.10540">
    <property type="entry name" value="Crotonobetainyl-coa:carnitine coa-transferase, domain 1"/>
    <property type="match status" value="1"/>
</dbReference>
<dbReference type="Proteomes" id="UP001595604">
    <property type="component" value="Unassembled WGS sequence"/>
</dbReference>
<dbReference type="Pfam" id="PF02515">
    <property type="entry name" value="CoA_transf_3"/>
    <property type="match status" value="1"/>
</dbReference>
<dbReference type="SUPFAM" id="SSF89796">
    <property type="entry name" value="CoA-transferase family III (CaiB/BaiF)"/>
    <property type="match status" value="1"/>
</dbReference>
<dbReference type="InterPro" id="IPR044855">
    <property type="entry name" value="CoA-Trfase_III_dom3_sf"/>
</dbReference>
<dbReference type="PANTHER" id="PTHR48228">
    <property type="entry name" value="SUCCINYL-COA--D-CITRAMALATE COA-TRANSFERASE"/>
    <property type="match status" value="1"/>
</dbReference>
<evidence type="ECO:0000313" key="2">
    <source>
        <dbReference type="Proteomes" id="UP001595604"/>
    </source>
</evidence>
<evidence type="ECO:0000313" key="1">
    <source>
        <dbReference type="EMBL" id="MFC3172778.1"/>
    </source>
</evidence>
<comment type="caution">
    <text evidence="1">The sequence shown here is derived from an EMBL/GenBank/DDBJ whole genome shotgun (WGS) entry which is preliminary data.</text>
</comment>
<dbReference type="GO" id="GO:0016740">
    <property type="term" value="F:transferase activity"/>
    <property type="evidence" value="ECO:0007669"/>
    <property type="project" value="UniProtKB-KW"/>
</dbReference>